<dbReference type="EMBL" id="VSSQ01001643">
    <property type="protein sequence ID" value="MPM10042.1"/>
    <property type="molecule type" value="Genomic_DNA"/>
</dbReference>
<feature type="compositionally biased region" description="Basic and acidic residues" evidence="1">
    <location>
        <begin position="117"/>
        <end position="126"/>
    </location>
</feature>
<keyword evidence="2" id="KW-0812">Transmembrane</keyword>
<feature type="compositionally biased region" description="Polar residues" evidence="1">
    <location>
        <begin position="105"/>
        <end position="116"/>
    </location>
</feature>
<dbReference type="AlphaFoldDB" id="A0A644X1M0"/>
<accession>A0A644X1M0</accession>
<protein>
    <submittedName>
        <fullName evidence="3">Uncharacterized protein</fullName>
    </submittedName>
</protein>
<dbReference type="Pfam" id="PF20187">
    <property type="entry name" value="DUF6550"/>
    <property type="match status" value="1"/>
</dbReference>
<keyword evidence="2" id="KW-1133">Transmembrane helix</keyword>
<dbReference type="InterPro" id="IPR046680">
    <property type="entry name" value="DUF6550"/>
</dbReference>
<evidence type="ECO:0000256" key="2">
    <source>
        <dbReference type="SAM" id="Phobius"/>
    </source>
</evidence>
<name>A0A644X1M0_9ZZZZ</name>
<organism evidence="3">
    <name type="scientific">bioreactor metagenome</name>
    <dbReference type="NCBI Taxonomy" id="1076179"/>
    <lineage>
        <taxon>unclassified sequences</taxon>
        <taxon>metagenomes</taxon>
        <taxon>ecological metagenomes</taxon>
    </lineage>
</organism>
<evidence type="ECO:0000256" key="1">
    <source>
        <dbReference type="SAM" id="MobiDB-lite"/>
    </source>
</evidence>
<proteinExistence type="predicted"/>
<feature type="transmembrane region" description="Helical" evidence="2">
    <location>
        <begin position="12"/>
        <end position="32"/>
    </location>
</feature>
<reference evidence="3" key="1">
    <citation type="submission" date="2019-08" db="EMBL/GenBank/DDBJ databases">
        <authorList>
            <person name="Kucharzyk K."/>
            <person name="Murdoch R.W."/>
            <person name="Higgins S."/>
            <person name="Loffler F."/>
        </authorList>
    </citation>
    <scope>NUCLEOTIDE SEQUENCE</scope>
</reference>
<feature type="region of interest" description="Disordered" evidence="1">
    <location>
        <begin position="87"/>
        <end position="188"/>
    </location>
</feature>
<evidence type="ECO:0000313" key="3">
    <source>
        <dbReference type="EMBL" id="MPM10042.1"/>
    </source>
</evidence>
<keyword evidence="2" id="KW-0472">Membrane</keyword>
<gene>
    <name evidence="3" type="ORF">SDC9_56366</name>
</gene>
<comment type="caution">
    <text evidence="3">The sequence shown here is derived from an EMBL/GenBank/DDBJ whole genome shotgun (WGS) entry which is preliminary data.</text>
</comment>
<sequence length="188" mass="20839">MKNINYRTKKYLIVASGIIVIALLIAMIGSQFEKEPVADEVIPQNENKVNDVVIDKSKIEEYENEDDIIVEPVIIPEQKQMDNGAIDTGTEQKIQGDVPEKPTYTEEQLTDPTQKPNGEKVEPSREEIEEVIQEAPITETNSEPQGGDKKDGQIYLPGFGWVKDEGGGGEGTVAEDMYENGNKIGDMN</sequence>